<protein>
    <submittedName>
        <fullName evidence="1">Uncharacterized protein</fullName>
    </submittedName>
</protein>
<evidence type="ECO:0000313" key="1">
    <source>
        <dbReference type="EMBL" id="AMM43880.1"/>
    </source>
</evidence>
<gene>
    <name evidence="1" type="ORF">CBB_317</name>
</gene>
<name>A0A1L2CV15_9CAUD</name>
<dbReference type="EMBL" id="KU574722">
    <property type="protein sequence ID" value="AMM43880.1"/>
    <property type="molecule type" value="Genomic_DNA"/>
</dbReference>
<dbReference type="Proteomes" id="UP000223891">
    <property type="component" value="Segment"/>
</dbReference>
<accession>A0A1L2CV15</accession>
<evidence type="ECO:0000313" key="2">
    <source>
        <dbReference type="Proteomes" id="UP000223891"/>
    </source>
</evidence>
<organism evidence="1 2">
    <name type="scientific">Pectobacterium phage vB_PcaM_CBB</name>
    <dbReference type="NCBI Taxonomy" id="2772511"/>
    <lineage>
        <taxon>Viruses</taxon>
        <taxon>Duplodnaviria</taxon>
        <taxon>Heunggongvirae</taxon>
        <taxon>Uroviricota</taxon>
        <taxon>Caudoviricetes</taxon>
        <taxon>Mimasvirus</taxon>
        <taxon>Mimasvirus CBB</taxon>
    </lineage>
</organism>
<sequence>MDSKTFYDRILEDVSTFDRIIFDLEKMSQEAPNARIRTVSDTAIANLKFAQEICKALKDADSSK</sequence>
<keyword evidence="2" id="KW-1185">Reference proteome</keyword>
<reference evidence="2" key="1">
    <citation type="submission" date="2016-01" db="EMBL/GenBank/DDBJ databases">
        <title>Isolation and Characterization of Enterobacteria phage CBB.</title>
        <authorList>
            <person name="Buttimer C.T.H."/>
            <person name="Hendrix H."/>
            <person name="Alexandre H."/>
            <person name="O'Mahony J."/>
            <person name="Lavigne R."/>
            <person name="Coffey A."/>
        </authorList>
    </citation>
    <scope>NUCLEOTIDE SEQUENCE [LARGE SCALE GENOMIC DNA]</scope>
</reference>
<proteinExistence type="predicted"/>